<sequence length="224" mass="25668">MENSIYQFKNFKLILIVSILSTYQNSYSQEFGSDGNTIKLLLGGGYESMNIQGNNYTGYDAKLKILFPFMGSKDFYIGFGGKYDNVTYTPPSIQSSVTYTHAYDSFQTGLDFGYNLSFSFVDFLINPYLYYSFYDTWLQTTDTSTYQQTYSPYIQHNLNYGIGFNVLFKYHFDSSFGMYYGPSFYYSNAYMIYQNANDSKGNANAGGEGSFNYYSADLTLGLFF</sequence>
<dbReference type="AlphaFoldDB" id="A0A1L4D2I5"/>
<organism evidence="1 2">
    <name type="scientific">Silvanigrella aquatica</name>
    <dbReference type="NCBI Taxonomy" id="1915309"/>
    <lineage>
        <taxon>Bacteria</taxon>
        <taxon>Pseudomonadati</taxon>
        <taxon>Bdellovibrionota</taxon>
        <taxon>Oligoflexia</taxon>
        <taxon>Silvanigrellales</taxon>
        <taxon>Silvanigrellaceae</taxon>
        <taxon>Silvanigrella</taxon>
    </lineage>
</organism>
<dbReference type="RefSeq" id="WP_148698157.1">
    <property type="nucleotide sequence ID" value="NZ_CP017834.1"/>
</dbReference>
<evidence type="ECO:0000313" key="2">
    <source>
        <dbReference type="Proteomes" id="UP000184731"/>
    </source>
</evidence>
<keyword evidence="2" id="KW-1185">Reference proteome</keyword>
<dbReference type="STRING" id="1915309.AXG55_10980"/>
<protein>
    <recommendedName>
        <fullName evidence="3">Outer membrane protein beta-barrel domain-containing protein</fullName>
    </recommendedName>
</protein>
<evidence type="ECO:0000313" key="1">
    <source>
        <dbReference type="EMBL" id="APJ04401.1"/>
    </source>
</evidence>
<dbReference type="OrthoDB" id="9831181at2"/>
<dbReference type="Proteomes" id="UP000184731">
    <property type="component" value="Chromosome"/>
</dbReference>
<name>A0A1L4D2I5_9BACT</name>
<dbReference type="KEGG" id="saqi:AXG55_10980"/>
<gene>
    <name evidence="1" type="ORF">AXG55_10980</name>
</gene>
<dbReference type="EMBL" id="CP017834">
    <property type="protein sequence ID" value="APJ04401.1"/>
    <property type="molecule type" value="Genomic_DNA"/>
</dbReference>
<accession>A0A1L4D2I5</accession>
<evidence type="ECO:0008006" key="3">
    <source>
        <dbReference type="Google" id="ProtNLM"/>
    </source>
</evidence>
<reference evidence="1 2" key="1">
    <citation type="submission" date="2016-10" db="EMBL/GenBank/DDBJ databases">
        <title>Silvanigrella aquatica sp. nov., isolated from a freshwater lake located in the Black Forest, Germany, description of Silvanigrellaceae fam. nov., Silvanigrellales ord. nov., reclassification of the order Bdellovibrionales in the class Oligoflexia, reclassification of the families Bacteriovoracaceae and Halobacteriovoraceae in the new order Bacteriovoracales ord. nov., and reclassification of the family Pseudobacteriovoracaceae in the order Oligoflexiales.</title>
        <authorList>
            <person name="Hahn M.W."/>
            <person name="Schmidt J."/>
            <person name="Koll U."/>
            <person name="Rohde M."/>
            <person name="Verbag S."/>
            <person name="Pitt A."/>
            <person name="Nakai R."/>
            <person name="Naganuma T."/>
            <person name="Lang E."/>
        </authorList>
    </citation>
    <scope>NUCLEOTIDE SEQUENCE [LARGE SCALE GENOMIC DNA]</scope>
    <source>
        <strain evidence="1 2">MWH-Nonnen-W8red</strain>
    </source>
</reference>
<proteinExistence type="predicted"/>